<dbReference type="OrthoDB" id="2745105at2759"/>
<evidence type="ECO:0000256" key="1">
    <source>
        <dbReference type="SAM" id="MobiDB-lite"/>
    </source>
</evidence>
<keyword evidence="2" id="KW-0472">Membrane</keyword>
<name>A0A9P5PDV1_9AGAR</name>
<sequence>MPVPDLHSTYGAMLIGVFFAIFLQGVLTLQTVIYYDSYPKDRILTKLVQLGISTCIIGVNLELDVNVTFIGLSTFVCQLFFLRRIWIFSRKRMKNIIMVGLLGALCAVTLIVDVVAMVEALKQRSVTISGGSKKVTKVLVAFISGAVGVATKGMQSQQALLPAYWVSSRLLLFVISKLFDFKLGMLLGAKGMHFCLGRLYTNALLATLNSRSKLRASLDETLDVTSTNLRFDSSPRRGESLSMGPLSNLTSSSKSSTATKNQPGLYVNVHRTMHRESGVKGAPPIEPHPG</sequence>
<dbReference type="EMBL" id="JADNRY010000197">
    <property type="protein sequence ID" value="KAF9061588.1"/>
    <property type="molecule type" value="Genomic_DNA"/>
</dbReference>
<evidence type="ECO:0000313" key="3">
    <source>
        <dbReference type="EMBL" id="KAF9061588.1"/>
    </source>
</evidence>
<proteinExistence type="predicted"/>
<accession>A0A9P5PDV1</accession>
<feature type="transmembrane region" description="Helical" evidence="2">
    <location>
        <begin position="67"/>
        <end position="86"/>
    </location>
</feature>
<reference evidence="3" key="1">
    <citation type="submission" date="2020-11" db="EMBL/GenBank/DDBJ databases">
        <authorList>
            <consortium name="DOE Joint Genome Institute"/>
            <person name="Ahrendt S."/>
            <person name="Riley R."/>
            <person name="Andreopoulos W."/>
            <person name="Labutti K."/>
            <person name="Pangilinan J."/>
            <person name="Ruiz-Duenas F.J."/>
            <person name="Barrasa J.M."/>
            <person name="Sanchez-Garcia M."/>
            <person name="Camarero S."/>
            <person name="Miyauchi S."/>
            <person name="Serrano A."/>
            <person name="Linde D."/>
            <person name="Babiker R."/>
            <person name="Drula E."/>
            <person name="Ayuso-Fernandez I."/>
            <person name="Pacheco R."/>
            <person name="Padilla G."/>
            <person name="Ferreira P."/>
            <person name="Barriuso J."/>
            <person name="Kellner H."/>
            <person name="Castanera R."/>
            <person name="Alfaro M."/>
            <person name="Ramirez L."/>
            <person name="Pisabarro A.G."/>
            <person name="Kuo A."/>
            <person name="Tritt A."/>
            <person name="Lipzen A."/>
            <person name="He G."/>
            <person name="Yan M."/>
            <person name="Ng V."/>
            <person name="Cullen D."/>
            <person name="Martin F."/>
            <person name="Rosso M.-N."/>
            <person name="Henrissat B."/>
            <person name="Hibbett D."/>
            <person name="Martinez A.T."/>
            <person name="Grigoriev I.V."/>
        </authorList>
    </citation>
    <scope>NUCLEOTIDE SEQUENCE</scope>
    <source>
        <strain evidence="3">AH 40177</strain>
    </source>
</reference>
<keyword evidence="2" id="KW-1133">Transmembrane helix</keyword>
<organism evidence="3 4">
    <name type="scientific">Rhodocollybia butyracea</name>
    <dbReference type="NCBI Taxonomy" id="206335"/>
    <lineage>
        <taxon>Eukaryota</taxon>
        <taxon>Fungi</taxon>
        <taxon>Dikarya</taxon>
        <taxon>Basidiomycota</taxon>
        <taxon>Agaricomycotina</taxon>
        <taxon>Agaricomycetes</taxon>
        <taxon>Agaricomycetidae</taxon>
        <taxon>Agaricales</taxon>
        <taxon>Marasmiineae</taxon>
        <taxon>Omphalotaceae</taxon>
        <taxon>Rhodocollybia</taxon>
    </lineage>
</organism>
<dbReference type="PANTHER" id="PTHR40465">
    <property type="entry name" value="CHROMOSOME 1, WHOLE GENOME SHOTGUN SEQUENCE"/>
    <property type="match status" value="1"/>
</dbReference>
<dbReference type="PANTHER" id="PTHR40465:SF1">
    <property type="entry name" value="DUF6534 DOMAIN-CONTAINING PROTEIN"/>
    <property type="match status" value="1"/>
</dbReference>
<gene>
    <name evidence="3" type="ORF">BDP27DRAFT_1369546</name>
</gene>
<feature type="transmembrane region" description="Helical" evidence="2">
    <location>
        <begin position="98"/>
        <end position="118"/>
    </location>
</feature>
<feature type="region of interest" description="Disordered" evidence="1">
    <location>
        <begin position="229"/>
        <end position="290"/>
    </location>
</feature>
<evidence type="ECO:0000256" key="2">
    <source>
        <dbReference type="SAM" id="Phobius"/>
    </source>
</evidence>
<keyword evidence="4" id="KW-1185">Reference proteome</keyword>
<feature type="compositionally biased region" description="Low complexity" evidence="1">
    <location>
        <begin position="246"/>
        <end position="261"/>
    </location>
</feature>
<feature type="transmembrane region" description="Helical" evidence="2">
    <location>
        <begin position="12"/>
        <end position="36"/>
    </location>
</feature>
<evidence type="ECO:0000313" key="4">
    <source>
        <dbReference type="Proteomes" id="UP000772434"/>
    </source>
</evidence>
<keyword evidence="2" id="KW-0812">Transmembrane</keyword>
<comment type="caution">
    <text evidence="3">The sequence shown here is derived from an EMBL/GenBank/DDBJ whole genome shotgun (WGS) entry which is preliminary data.</text>
</comment>
<dbReference type="AlphaFoldDB" id="A0A9P5PDV1"/>
<dbReference type="Proteomes" id="UP000772434">
    <property type="component" value="Unassembled WGS sequence"/>
</dbReference>
<protein>
    <submittedName>
        <fullName evidence="3">Uncharacterized protein</fullName>
    </submittedName>
</protein>